<comment type="similarity">
    <text evidence="2">Belongs to the ABC-4 integral membrane protein family. LolC/E subfamily.</text>
</comment>
<evidence type="ECO:0000256" key="7">
    <source>
        <dbReference type="SAM" id="Phobius"/>
    </source>
</evidence>
<keyword evidence="3" id="KW-1003">Cell membrane</keyword>
<dbReference type="Pfam" id="PF02687">
    <property type="entry name" value="FtsX"/>
    <property type="match status" value="1"/>
</dbReference>
<feature type="domain" description="MacB-like periplasmic core" evidence="9">
    <location>
        <begin position="19"/>
        <end position="238"/>
    </location>
</feature>
<name>A0ABZ0HZ61_9GAMM</name>
<feature type="transmembrane region" description="Helical" evidence="7">
    <location>
        <begin position="20"/>
        <end position="47"/>
    </location>
</feature>
<dbReference type="InterPro" id="IPR003838">
    <property type="entry name" value="ABC3_permease_C"/>
</dbReference>
<accession>A0ABZ0HZ61</accession>
<protein>
    <submittedName>
        <fullName evidence="10">FtsX-like permease family protein</fullName>
    </submittedName>
</protein>
<evidence type="ECO:0000259" key="8">
    <source>
        <dbReference type="Pfam" id="PF02687"/>
    </source>
</evidence>
<keyword evidence="6 7" id="KW-0472">Membrane</keyword>
<dbReference type="PANTHER" id="PTHR30489:SF0">
    <property type="entry name" value="LIPOPROTEIN-RELEASING SYSTEM TRANSMEMBRANE PROTEIN LOLE"/>
    <property type="match status" value="1"/>
</dbReference>
<feature type="domain" description="ABC3 transporter permease C-terminal" evidence="8">
    <location>
        <begin position="272"/>
        <end position="400"/>
    </location>
</feature>
<evidence type="ECO:0000256" key="3">
    <source>
        <dbReference type="ARBA" id="ARBA00022475"/>
    </source>
</evidence>
<feature type="transmembrane region" description="Helical" evidence="7">
    <location>
        <begin position="267"/>
        <end position="286"/>
    </location>
</feature>
<dbReference type="RefSeq" id="WP_407346767.1">
    <property type="nucleotide sequence ID" value="NZ_CP136864.1"/>
</dbReference>
<evidence type="ECO:0000256" key="2">
    <source>
        <dbReference type="ARBA" id="ARBA00005236"/>
    </source>
</evidence>
<reference evidence="10 11" key="1">
    <citation type="submission" date="2023-10" db="EMBL/GenBank/DDBJ databases">
        <title>Two novel species belonging to the OM43/NOR5 clade.</title>
        <authorList>
            <person name="Park M."/>
        </authorList>
    </citation>
    <scope>NUCLEOTIDE SEQUENCE [LARGE SCALE GENOMIC DNA]</scope>
    <source>
        <strain evidence="10 11">IMCC43200</strain>
    </source>
</reference>
<evidence type="ECO:0000313" key="11">
    <source>
        <dbReference type="Proteomes" id="UP001626537"/>
    </source>
</evidence>
<comment type="subcellular location">
    <subcellularLocation>
        <location evidence="1">Cell membrane</location>
        <topology evidence="1">Multi-pass membrane protein</topology>
    </subcellularLocation>
</comment>
<dbReference type="PANTHER" id="PTHR30489">
    <property type="entry name" value="LIPOPROTEIN-RELEASING SYSTEM TRANSMEMBRANE PROTEIN LOLE"/>
    <property type="match status" value="1"/>
</dbReference>
<evidence type="ECO:0000256" key="5">
    <source>
        <dbReference type="ARBA" id="ARBA00022989"/>
    </source>
</evidence>
<dbReference type="InterPro" id="IPR025857">
    <property type="entry name" value="MacB_PCD"/>
</dbReference>
<keyword evidence="11" id="KW-1185">Reference proteome</keyword>
<feature type="transmembrane region" description="Helical" evidence="7">
    <location>
        <begin position="322"/>
        <end position="343"/>
    </location>
</feature>
<keyword evidence="4 7" id="KW-0812">Transmembrane</keyword>
<dbReference type="Proteomes" id="UP001626537">
    <property type="component" value="Chromosome"/>
</dbReference>
<organism evidence="10 11">
    <name type="scientific">Congregibacter variabilis</name>
    <dbReference type="NCBI Taxonomy" id="3081200"/>
    <lineage>
        <taxon>Bacteria</taxon>
        <taxon>Pseudomonadati</taxon>
        <taxon>Pseudomonadota</taxon>
        <taxon>Gammaproteobacteria</taxon>
        <taxon>Cellvibrionales</taxon>
        <taxon>Halieaceae</taxon>
        <taxon>Congregibacter</taxon>
    </lineage>
</organism>
<evidence type="ECO:0000313" key="10">
    <source>
        <dbReference type="EMBL" id="WOJ92185.1"/>
    </source>
</evidence>
<sequence length="409" mass="44344">MSISWVLAWRNLWRHRRRTWLTVGAMILCNILLVGLISLQFGVYAMMIDNMLGSVTGHLQIQHPEYLEDERMRQTVPRATEWPDKIAQIPGVRGVTVRATGFALAAGTERSFGIRVVGVQPAGEPTVSSLPGLVKQGRYLKDGSAAEAVIGARLAENLKVTVDDELVLLGSGRDGSVAASIATIVGIIESGFPEVDQTLAQVPLAFFDDTFSMRGEAHSVVIRLDALNDLDSVAANIQILLPSGDSLALRTWEELQPGLKQAIKSDLVSAWFMYAVLIVLVALSVLNTQLMSVLERTHEFGVMLALGLSPGRLARLVGMETCLLGALGLVIGLSLGLALTWYLSVHGFTYPGMEELAARFNLSGRMYPQVSVLTTLWGPLTVFVGVLLAAVYPALLLFRLRPVEAMQAV</sequence>
<gene>
    <name evidence="10" type="ORF">R0135_10330</name>
</gene>
<evidence type="ECO:0000256" key="1">
    <source>
        <dbReference type="ARBA" id="ARBA00004651"/>
    </source>
</evidence>
<evidence type="ECO:0000259" key="9">
    <source>
        <dbReference type="Pfam" id="PF12704"/>
    </source>
</evidence>
<dbReference type="EMBL" id="CP136864">
    <property type="protein sequence ID" value="WOJ92185.1"/>
    <property type="molecule type" value="Genomic_DNA"/>
</dbReference>
<evidence type="ECO:0000256" key="4">
    <source>
        <dbReference type="ARBA" id="ARBA00022692"/>
    </source>
</evidence>
<proteinExistence type="inferred from homology"/>
<dbReference type="InterPro" id="IPR051447">
    <property type="entry name" value="Lipoprotein-release_system"/>
</dbReference>
<keyword evidence="5 7" id="KW-1133">Transmembrane helix</keyword>
<evidence type="ECO:0000256" key="6">
    <source>
        <dbReference type="ARBA" id="ARBA00023136"/>
    </source>
</evidence>
<feature type="transmembrane region" description="Helical" evidence="7">
    <location>
        <begin position="376"/>
        <end position="398"/>
    </location>
</feature>
<dbReference type="Pfam" id="PF12704">
    <property type="entry name" value="MacB_PCD"/>
    <property type="match status" value="1"/>
</dbReference>